<sequence>MQKWVGLDTRLGSNYTSVSSQMWDGIVITQADFQALQAFKRKLVDHLGILRSWNDSGFGACSGGWAGIKCVKGQVIVIQLPWKGLSSHITEKISQLQALRKISMHNNTITCLIPTSLGSSPI</sequence>
<dbReference type="SUPFAM" id="SSF52058">
    <property type="entry name" value="L domain-like"/>
    <property type="match status" value="1"/>
</dbReference>
<comment type="caution">
    <text evidence="4">The sequence shown here is derived from an EMBL/GenBank/DDBJ whole genome shotgun (WGS) entry which is preliminary data.</text>
</comment>
<dbReference type="AlphaFoldDB" id="A0A822ZW92"/>
<dbReference type="EMBL" id="DUZY01000015">
    <property type="protein sequence ID" value="DAD49283.1"/>
    <property type="molecule type" value="Genomic_DNA"/>
</dbReference>
<organism evidence="4 5">
    <name type="scientific">Nelumbo nucifera</name>
    <name type="common">Sacred lotus</name>
    <dbReference type="NCBI Taxonomy" id="4432"/>
    <lineage>
        <taxon>Eukaryota</taxon>
        <taxon>Viridiplantae</taxon>
        <taxon>Streptophyta</taxon>
        <taxon>Embryophyta</taxon>
        <taxon>Tracheophyta</taxon>
        <taxon>Spermatophyta</taxon>
        <taxon>Magnoliopsida</taxon>
        <taxon>Proteales</taxon>
        <taxon>Nelumbonaceae</taxon>
        <taxon>Nelumbo</taxon>
    </lineage>
</organism>
<evidence type="ECO:0000256" key="1">
    <source>
        <dbReference type="ARBA" id="ARBA00022614"/>
    </source>
</evidence>
<evidence type="ECO:0000313" key="4">
    <source>
        <dbReference type="EMBL" id="DAD49283.1"/>
    </source>
</evidence>
<dbReference type="PANTHER" id="PTHR48008">
    <property type="entry name" value="LEUCINE-RICH REPEAT RECEPTOR-LIKE PROTEIN KINASE IMK3-RELATED"/>
    <property type="match status" value="1"/>
</dbReference>
<keyword evidence="2" id="KW-0677">Repeat</keyword>
<feature type="domain" description="Leucine-rich repeat-containing N-terminal plant-type" evidence="3">
    <location>
        <begin position="31"/>
        <end position="70"/>
    </location>
</feature>
<dbReference type="Proteomes" id="UP000607653">
    <property type="component" value="Unassembled WGS sequence"/>
</dbReference>
<evidence type="ECO:0000313" key="5">
    <source>
        <dbReference type="Proteomes" id="UP000607653"/>
    </source>
</evidence>
<dbReference type="Gene3D" id="3.80.10.10">
    <property type="entry name" value="Ribonuclease Inhibitor"/>
    <property type="match status" value="1"/>
</dbReference>
<name>A0A822ZW92_NELNU</name>
<reference evidence="4 5" key="1">
    <citation type="journal article" date="2020" name="Mol. Biol. Evol.">
        <title>Distinct Expression and Methylation Patterns for Genes with Different Fates following a Single Whole-Genome Duplication in Flowering Plants.</title>
        <authorList>
            <person name="Shi T."/>
            <person name="Rahmani R.S."/>
            <person name="Gugger P.F."/>
            <person name="Wang M."/>
            <person name="Li H."/>
            <person name="Zhang Y."/>
            <person name="Li Z."/>
            <person name="Wang Q."/>
            <person name="Van de Peer Y."/>
            <person name="Marchal K."/>
            <person name="Chen J."/>
        </authorList>
    </citation>
    <scope>NUCLEOTIDE SEQUENCE [LARGE SCALE GENOMIC DNA]</scope>
    <source>
        <tissue evidence="4">Leaf</tissue>
    </source>
</reference>
<dbReference type="InterPro" id="IPR013210">
    <property type="entry name" value="LRR_N_plant-typ"/>
</dbReference>
<evidence type="ECO:0000256" key="2">
    <source>
        <dbReference type="ARBA" id="ARBA00022737"/>
    </source>
</evidence>
<gene>
    <name evidence="4" type="ORF">HUJ06_031974</name>
</gene>
<dbReference type="InterPro" id="IPR052451">
    <property type="entry name" value="Ser/Thr_kinase-like"/>
</dbReference>
<dbReference type="Pfam" id="PF08263">
    <property type="entry name" value="LRRNT_2"/>
    <property type="match status" value="1"/>
</dbReference>
<accession>A0A822ZW92</accession>
<dbReference type="InterPro" id="IPR032675">
    <property type="entry name" value="LRR_dom_sf"/>
</dbReference>
<proteinExistence type="predicted"/>
<dbReference type="PANTHER" id="PTHR48008:SF6">
    <property type="entry name" value="LEUCINE-RICH REPEAT RECEPTOR-LIKE PROTEIN KINASE IMK3-RELATED"/>
    <property type="match status" value="1"/>
</dbReference>
<keyword evidence="5" id="KW-1185">Reference proteome</keyword>
<keyword evidence="1" id="KW-0433">Leucine-rich repeat</keyword>
<evidence type="ECO:0000259" key="3">
    <source>
        <dbReference type="Pfam" id="PF08263"/>
    </source>
</evidence>
<protein>
    <recommendedName>
        <fullName evidence="3">Leucine-rich repeat-containing N-terminal plant-type domain-containing protein</fullName>
    </recommendedName>
</protein>